<keyword evidence="5" id="KW-1185">Reference proteome</keyword>
<proteinExistence type="predicted"/>
<dbReference type="RefSeq" id="WP_103428384.1">
    <property type="nucleotide sequence ID" value="NZ_CP026314.1"/>
</dbReference>
<keyword evidence="3" id="KW-1133">Transmembrane helix</keyword>
<feature type="compositionally biased region" description="Polar residues" evidence="2">
    <location>
        <begin position="306"/>
        <end position="315"/>
    </location>
</feature>
<evidence type="ECO:0000256" key="3">
    <source>
        <dbReference type="SAM" id="Phobius"/>
    </source>
</evidence>
<dbReference type="EMBL" id="CP026314">
    <property type="protein sequence ID" value="AUV84706.1"/>
    <property type="molecule type" value="Genomic_DNA"/>
</dbReference>
<name>A0A2I8VS46_9EURY</name>
<sequence>MFERIKNAYDVVSNPSRYRNPDEVDLEETADPTSWRDQTKPTLTERFASRKRVFLSLSFLGFIVLGLLAAYSKTYLPGLYGSVWVKRGLVAMVATPTLFFAGASWMRSKLRSVDRLDLVIDGEPTSFYGAHSTDSNGNDVFQPLKGFDWLGMRGSPLTLSDLDEDFHQAFAKEGRDPDSPAKIRVEDAVSGVAETATGKVVVAQTGGLELDPYGRESDIYTVPPDLADKEQYRRLVRTTDKVHDRNAELRDKVSALEERRDYWKGEAQKEREEIVADITKTHSDLAEAGFRPRKERESGRIDPTSYPLQNGDSNS</sequence>
<keyword evidence="3" id="KW-0812">Transmembrane</keyword>
<evidence type="ECO:0000256" key="1">
    <source>
        <dbReference type="SAM" id="Coils"/>
    </source>
</evidence>
<dbReference type="GeneID" id="35595340"/>
<accession>A0A2I8VS46</accession>
<dbReference type="Proteomes" id="UP000236584">
    <property type="component" value="Plasmid unnamed5"/>
</dbReference>
<protein>
    <submittedName>
        <fullName evidence="4">Uncharacterized protein</fullName>
    </submittedName>
</protein>
<feature type="region of interest" description="Disordered" evidence="2">
    <location>
        <begin position="280"/>
        <end position="315"/>
    </location>
</feature>
<feature type="coiled-coil region" evidence="1">
    <location>
        <begin position="239"/>
        <end position="273"/>
    </location>
</feature>
<dbReference type="OrthoDB" id="386533at2157"/>
<dbReference type="KEGG" id="srub:C2R22_24570"/>
<evidence type="ECO:0000313" key="5">
    <source>
        <dbReference type="Proteomes" id="UP000236584"/>
    </source>
</evidence>
<reference evidence="4 5" key="1">
    <citation type="submission" date="2018-01" db="EMBL/GenBank/DDBJ databases">
        <title>Complete genome sequence of Salinigranum rubrum GX10T, an extremely halophilic archaeon isolated from a marine solar saltern.</title>
        <authorList>
            <person name="Han S."/>
        </authorList>
    </citation>
    <scope>NUCLEOTIDE SEQUENCE [LARGE SCALE GENOMIC DNA]</scope>
    <source>
        <strain evidence="4 5">GX10</strain>
        <plasmid evidence="5">Plasmid unnamed5</plasmid>
    </source>
</reference>
<feature type="compositionally biased region" description="Basic and acidic residues" evidence="2">
    <location>
        <begin position="280"/>
        <end position="300"/>
    </location>
</feature>
<evidence type="ECO:0000256" key="2">
    <source>
        <dbReference type="SAM" id="MobiDB-lite"/>
    </source>
</evidence>
<feature type="transmembrane region" description="Helical" evidence="3">
    <location>
        <begin position="53"/>
        <end position="72"/>
    </location>
</feature>
<evidence type="ECO:0000313" key="4">
    <source>
        <dbReference type="EMBL" id="AUV84706.1"/>
    </source>
</evidence>
<feature type="transmembrane region" description="Helical" evidence="3">
    <location>
        <begin position="84"/>
        <end position="106"/>
    </location>
</feature>
<keyword evidence="4" id="KW-0614">Plasmid</keyword>
<gene>
    <name evidence="4" type="ORF">C2R22_24570</name>
</gene>
<dbReference type="AlphaFoldDB" id="A0A2I8VS46"/>
<organism evidence="4 5">
    <name type="scientific">Salinigranum rubrum</name>
    <dbReference type="NCBI Taxonomy" id="755307"/>
    <lineage>
        <taxon>Archaea</taxon>
        <taxon>Methanobacteriati</taxon>
        <taxon>Methanobacteriota</taxon>
        <taxon>Stenosarchaea group</taxon>
        <taxon>Halobacteria</taxon>
        <taxon>Halobacteriales</taxon>
        <taxon>Haloferacaceae</taxon>
        <taxon>Salinigranum</taxon>
    </lineage>
</organism>
<geneLocation type="plasmid" evidence="4 5">
    <name>unnamed5</name>
</geneLocation>
<keyword evidence="3" id="KW-0472">Membrane</keyword>
<keyword evidence="1" id="KW-0175">Coiled coil</keyword>